<name>A0A812CRT8_ACAPH</name>
<protein>
    <submittedName>
        <fullName evidence="2">Uncharacterized protein</fullName>
    </submittedName>
</protein>
<feature type="transmembrane region" description="Helical" evidence="1">
    <location>
        <begin position="172"/>
        <end position="195"/>
    </location>
</feature>
<feature type="transmembrane region" description="Helical" evidence="1">
    <location>
        <begin position="258"/>
        <end position="279"/>
    </location>
</feature>
<proteinExistence type="predicted"/>
<sequence>MSTPFSDIHLVSISISLASQADVCTKPYYLQVSFFPAPPLRLYVFLFLVTPPLSLSLSLSRHLRYPATPPLSFSSVSLPTFLSYPTSFLLPLLLPLCSHQSSCSPFCSAFSFHVNLRSSFSLPFSLCLYLHRISLSLSLSLYLSIYLSIYLSCHLCYPATTPLSFSSNSSTYILILTTSFLPIFLSLLSFSLPFSLLPSPPLPQLSLRLRLLFPSLSSFFFLSSLSRHLSFYLCFSLSLPLQLPLLFFLLSHSTFLSLCYHLCLSPSYFCPSFYFPPYLPLLSYSQDWENTNYLLFIIYIYLSIYLYLSI</sequence>
<feature type="transmembrane region" description="Helical" evidence="1">
    <location>
        <begin position="291"/>
        <end position="308"/>
    </location>
</feature>
<feature type="transmembrane region" description="Helical" evidence="1">
    <location>
        <begin position="40"/>
        <end position="59"/>
    </location>
</feature>
<keyword evidence="1" id="KW-0812">Transmembrane</keyword>
<organism evidence="2 3">
    <name type="scientific">Acanthosepion pharaonis</name>
    <name type="common">Pharaoh cuttlefish</name>
    <name type="synonym">Sepia pharaonis</name>
    <dbReference type="NCBI Taxonomy" id="158019"/>
    <lineage>
        <taxon>Eukaryota</taxon>
        <taxon>Metazoa</taxon>
        <taxon>Spiralia</taxon>
        <taxon>Lophotrochozoa</taxon>
        <taxon>Mollusca</taxon>
        <taxon>Cephalopoda</taxon>
        <taxon>Coleoidea</taxon>
        <taxon>Decapodiformes</taxon>
        <taxon>Sepiida</taxon>
        <taxon>Sepiina</taxon>
        <taxon>Sepiidae</taxon>
        <taxon>Acanthosepion</taxon>
    </lineage>
</organism>
<comment type="caution">
    <text evidence="2">The sequence shown here is derived from an EMBL/GenBank/DDBJ whole genome shotgun (WGS) entry which is preliminary data.</text>
</comment>
<keyword evidence="3" id="KW-1185">Reference proteome</keyword>
<dbReference type="AlphaFoldDB" id="A0A812CRT8"/>
<feature type="transmembrane region" description="Helical" evidence="1">
    <location>
        <begin position="71"/>
        <end position="90"/>
    </location>
</feature>
<reference evidence="2" key="1">
    <citation type="submission" date="2021-01" db="EMBL/GenBank/DDBJ databases">
        <authorList>
            <person name="Li R."/>
            <person name="Bekaert M."/>
        </authorList>
    </citation>
    <scope>NUCLEOTIDE SEQUENCE</scope>
    <source>
        <strain evidence="2">Farmed</strain>
    </source>
</reference>
<dbReference type="EMBL" id="CAHIKZ030001869">
    <property type="protein sequence ID" value="CAE1276114.1"/>
    <property type="molecule type" value="Genomic_DNA"/>
</dbReference>
<evidence type="ECO:0000313" key="2">
    <source>
        <dbReference type="EMBL" id="CAE1276114.1"/>
    </source>
</evidence>
<accession>A0A812CRT8</accession>
<gene>
    <name evidence="2" type="ORF">SPHA_39852</name>
</gene>
<dbReference type="Proteomes" id="UP000597762">
    <property type="component" value="Unassembled WGS sequence"/>
</dbReference>
<evidence type="ECO:0000256" key="1">
    <source>
        <dbReference type="SAM" id="Phobius"/>
    </source>
</evidence>
<keyword evidence="1" id="KW-1133">Transmembrane helix</keyword>
<keyword evidence="1" id="KW-0472">Membrane</keyword>
<feature type="transmembrane region" description="Helical" evidence="1">
    <location>
        <begin position="229"/>
        <end position="251"/>
    </location>
</feature>
<evidence type="ECO:0000313" key="3">
    <source>
        <dbReference type="Proteomes" id="UP000597762"/>
    </source>
</evidence>